<dbReference type="SUPFAM" id="SSF69189">
    <property type="entry name" value="Penicillin-binding protein associated domain"/>
    <property type="match status" value="1"/>
</dbReference>
<dbReference type="Pfam" id="PF00768">
    <property type="entry name" value="Peptidase_S11"/>
    <property type="match status" value="1"/>
</dbReference>
<dbReference type="SUPFAM" id="SSF56601">
    <property type="entry name" value="beta-lactamase/transpeptidase-like"/>
    <property type="match status" value="1"/>
</dbReference>
<dbReference type="Gene3D" id="2.60.410.10">
    <property type="entry name" value="D-Ala-D-Ala carboxypeptidase, C-terminal domain"/>
    <property type="match status" value="1"/>
</dbReference>
<keyword evidence="8 16" id="KW-0378">Hydrolase</keyword>
<comment type="similarity">
    <text evidence="3 13">Belongs to the peptidase S11 family.</text>
</comment>
<dbReference type="EMBL" id="JBHTOQ010000022">
    <property type="protein sequence ID" value="MFD1482039.1"/>
    <property type="molecule type" value="Genomic_DNA"/>
</dbReference>
<comment type="function">
    <text evidence="1">Removes C-terminal D-alanyl residues from sugar-peptide cell wall precursors.</text>
</comment>
<dbReference type="InterPro" id="IPR001967">
    <property type="entry name" value="Peptidase_S11_N"/>
</dbReference>
<dbReference type="Gene3D" id="3.40.710.10">
    <property type="entry name" value="DD-peptidase/beta-lactamase superfamily"/>
    <property type="match status" value="1"/>
</dbReference>
<dbReference type="GO" id="GO:0004180">
    <property type="term" value="F:carboxypeptidase activity"/>
    <property type="evidence" value="ECO:0007669"/>
    <property type="project" value="UniProtKB-KW"/>
</dbReference>
<organism evidence="16 17">
    <name type="scientific">Paracoccus nototheniae</name>
    <dbReference type="NCBI Taxonomy" id="2489002"/>
    <lineage>
        <taxon>Bacteria</taxon>
        <taxon>Pseudomonadati</taxon>
        <taxon>Pseudomonadota</taxon>
        <taxon>Alphaproteobacteria</taxon>
        <taxon>Rhodobacterales</taxon>
        <taxon>Paracoccaceae</taxon>
        <taxon>Paracoccus</taxon>
    </lineage>
</organism>
<name>A0ABW4DXT6_9RHOB</name>
<dbReference type="InterPro" id="IPR037167">
    <property type="entry name" value="Peptidase_S11_C_sf"/>
</dbReference>
<dbReference type="EC" id="3.4.16.4" evidence="4"/>
<dbReference type="InterPro" id="IPR018044">
    <property type="entry name" value="Peptidase_S11"/>
</dbReference>
<reference evidence="17" key="1">
    <citation type="journal article" date="2019" name="Int. J. Syst. Evol. Microbiol.">
        <title>The Global Catalogue of Microorganisms (GCM) 10K type strain sequencing project: providing services to taxonomists for standard genome sequencing and annotation.</title>
        <authorList>
            <consortium name="The Broad Institute Genomics Platform"/>
            <consortium name="The Broad Institute Genome Sequencing Center for Infectious Disease"/>
            <person name="Wu L."/>
            <person name="Ma J."/>
        </authorList>
    </citation>
    <scope>NUCLEOTIDE SEQUENCE [LARGE SCALE GENOMIC DNA]</scope>
    <source>
        <strain evidence="17">CCM 8875</strain>
    </source>
</reference>
<proteinExistence type="inferred from homology"/>
<evidence type="ECO:0000256" key="13">
    <source>
        <dbReference type="RuleBase" id="RU004016"/>
    </source>
</evidence>
<evidence type="ECO:0000259" key="15">
    <source>
        <dbReference type="SMART" id="SM00936"/>
    </source>
</evidence>
<evidence type="ECO:0000256" key="9">
    <source>
        <dbReference type="ARBA" id="ARBA00022960"/>
    </source>
</evidence>
<sequence>MRAVWLWIATVLALAAPAQAFDTNATSAWVYDVQTGTVLMEKNADVPLPPASMSKLMTLTMLFEAIHDGRYTMESTFPVSVKAWRMGGSKMFVEPADTPTVGELINGIIVNSGNDACVVVAEGMAGTEEAFAERMTERAAQLGMTHTNLTNASGWPDPEHRMSMHDLGLLAAYMIREFPELYEKFSMTSYTYKGRVPSNANNRNPLLRLGTGEWVADGLKTGHTQEAGYGLVGSAIQDGRRIIFVISGLDSDRARAEESERIVNWAFREFSMNTLVPAGETVMEAPVWLGTESRVGLTTEGGVNVLVPIAVRDQVRVEVVYDGPIPAPIAMGDPIARLVVTVPGRPDTVTPLIAAADVPEAGFIGRMRGAVMQLGQRAISAVTG</sequence>
<dbReference type="PANTHER" id="PTHR21581:SF6">
    <property type="entry name" value="TRAFFICKING PROTEIN PARTICLE COMPLEX SUBUNIT 12"/>
    <property type="match status" value="1"/>
</dbReference>
<gene>
    <name evidence="16" type="ORF">ACFQ5P_12105</name>
</gene>
<evidence type="ECO:0000256" key="12">
    <source>
        <dbReference type="ARBA" id="ARBA00034000"/>
    </source>
</evidence>
<evidence type="ECO:0000256" key="2">
    <source>
        <dbReference type="ARBA" id="ARBA00004752"/>
    </source>
</evidence>
<evidence type="ECO:0000256" key="10">
    <source>
        <dbReference type="ARBA" id="ARBA00022984"/>
    </source>
</evidence>
<evidence type="ECO:0000256" key="11">
    <source>
        <dbReference type="ARBA" id="ARBA00023316"/>
    </source>
</evidence>
<feature type="domain" description="Peptidase S11 D-Ala-D-Ala carboxypeptidase A C-terminal" evidence="15">
    <location>
        <begin position="270"/>
        <end position="360"/>
    </location>
</feature>
<keyword evidence="17" id="KW-1185">Reference proteome</keyword>
<accession>A0ABW4DXT6</accession>
<dbReference type="PANTHER" id="PTHR21581">
    <property type="entry name" value="D-ALANYL-D-ALANINE CARBOXYPEPTIDASE"/>
    <property type="match status" value="1"/>
</dbReference>
<dbReference type="Pfam" id="PF07943">
    <property type="entry name" value="PBP5_C"/>
    <property type="match status" value="1"/>
</dbReference>
<evidence type="ECO:0000256" key="4">
    <source>
        <dbReference type="ARBA" id="ARBA00012448"/>
    </source>
</evidence>
<comment type="caution">
    <text evidence="16">The sequence shown here is derived from an EMBL/GenBank/DDBJ whole genome shotgun (WGS) entry which is preliminary data.</text>
</comment>
<comment type="catalytic activity">
    <reaction evidence="12">
        <text>Preferential cleavage: (Ac)2-L-Lys-D-Ala-|-D-Ala. Also transpeptidation of peptidyl-alanyl moieties that are N-acyl substituents of D-alanine.</text>
        <dbReference type="EC" id="3.4.16.4"/>
    </reaction>
</comment>
<dbReference type="InterPro" id="IPR012338">
    <property type="entry name" value="Beta-lactam/transpept-like"/>
</dbReference>
<keyword evidence="9" id="KW-0133">Cell shape</keyword>
<evidence type="ECO:0000256" key="5">
    <source>
        <dbReference type="ARBA" id="ARBA00022645"/>
    </source>
</evidence>
<keyword evidence="5 16" id="KW-0121">Carboxypeptidase</keyword>
<dbReference type="InterPro" id="IPR012907">
    <property type="entry name" value="Peptidase_S11_C"/>
</dbReference>
<evidence type="ECO:0000256" key="7">
    <source>
        <dbReference type="ARBA" id="ARBA00022729"/>
    </source>
</evidence>
<keyword evidence="6" id="KW-0645">Protease</keyword>
<keyword evidence="7 14" id="KW-0732">Signal</keyword>
<evidence type="ECO:0000313" key="16">
    <source>
        <dbReference type="EMBL" id="MFD1482039.1"/>
    </source>
</evidence>
<evidence type="ECO:0000256" key="6">
    <source>
        <dbReference type="ARBA" id="ARBA00022670"/>
    </source>
</evidence>
<protein>
    <recommendedName>
        <fullName evidence="4">serine-type D-Ala-D-Ala carboxypeptidase</fullName>
        <ecNumber evidence="4">3.4.16.4</ecNumber>
    </recommendedName>
</protein>
<keyword evidence="10" id="KW-0573">Peptidoglycan synthesis</keyword>
<dbReference type="SMART" id="SM00936">
    <property type="entry name" value="PBP5_C"/>
    <property type="match status" value="1"/>
</dbReference>
<feature type="chain" id="PRO_5045300340" description="serine-type D-Ala-D-Ala carboxypeptidase" evidence="14">
    <location>
        <begin position="21"/>
        <end position="384"/>
    </location>
</feature>
<dbReference type="RefSeq" id="WP_131575248.1">
    <property type="nucleotide sequence ID" value="NZ_CBCSAJ010000038.1"/>
</dbReference>
<feature type="signal peptide" evidence="14">
    <location>
        <begin position="1"/>
        <end position="20"/>
    </location>
</feature>
<dbReference type="PRINTS" id="PR00725">
    <property type="entry name" value="DADACBPTASE1"/>
</dbReference>
<dbReference type="Proteomes" id="UP001597302">
    <property type="component" value="Unassembled WGS sequence"/>
</dbReference>
<dbReference type="InterPro" id="IPR015956">
    <property type="entry name" value="Peniciliin-bd_prot_C_sf"/>
</dbReference>
<evidence type="ECO:0000256" key="3">
    <source>
        <dbReference type="ARBA" id="ARBA00007164"/>
    </source>
</evidence>
<keyword evidence="11" id="KW-0961">Cell wall biogenesis/degradation</keyword>
<evidence type="ECO:0000256" key="8">
    <source>
        <dbReference type="ARBA" id="ARBA00022801"/>
    </source>
</evidence>
<evidence type="ECO:0000313" key="17">
    <source>
        <dbReference type="Proteomes" id="UP001597302"/>
    </source>
</evidence>
<comment type="pathway">
    <text evidence="2">Cell wall biogenesis; peptidoglycan biosynthesis.</text>
</comment>
<evidence type="ECO:0000256" key="14">
    <source>
        <dbReference type="SAM" id="SignalP"/>
    </source>
</evidence>
<evidence type="ECO:0000256" key="1">
    <source>
        <dbReference type="ARBA" id="ARBA00003217"/>
    </source>
</evidence>